<evidence type="ECO:0000313" key="2">
    <source>
        <dbReference type="Proteomes" id="UP000663879"/>
    </source>
</evidence>
<reference evidence="1" key="1">
    <citation type="submission" date="2021-02" db="EMBL/GenBank/DDBJ databases">
        <authorList>
            <person name="Nowell W R."/>
        </authorList>
    </citation>
    <scope>NUCLEOTIDE SEQUENCE</scope>
    <source>
        <strain evidence="1">Ploen Becks lab</strain>
    </source>
</reference>
<dbReference type="EMBL" id="CAJNOC010002719">
    <property type="protein sequence ID" value="CAF0948091.1"/>
    <property type="molecule type" value="Genomic_DNA"/>
</dbReference>
<organism evidence="1 2">
    <name type="scientific">Brachionus calyciflorus</name>
    <dbReference type="NCBI Taxonomy" id="104777"/>
    <lineage>
        <taxon>Eukaryota</taxon>
        <taxon>Metazoa</taxon>
        <taxon>Spiralia</taxon>
        <taxon>Gnathifera</taxon>
        <taxon>Rotifera</taxon>
        <taxon>Eurotatoria</taxon>
        <taxon>Monogononta</taxon>
        <taxon>Pseudotrocha</taxon>
        <taxon>Ploima</taxon>
        <taxon>Brachionidae</taxon>
        <taxon>Brachionus</taxon>
    </lineage>
</organism>
<sequence>MGQSALFCRPFGFSTTNNKFIFTSYEGSNVLNSFRSPIDLSLTDFILTSPNKSSKLVNFELFNAKREFVQGKSGVDLQSETTER</sequence>
<protein>
    <submittedName>
        <fullName evidence="1">Uncharacterized protein</fullName>
    </submittedName>
</protein>
<dbReference type="Proteomes" id="UP000663879">
    <property type="component" value="Unassembled WGS sequence"/>
</dbReference>
<proteinExistence type="predicted"/>
<name>A0A814D2X0_9BILA</name>
<dbReference type="AlphaFoldDB" id="A0A814D2X0"/>
<gene>
    <name evidence="1" type="ORF">OXX778_LOCUS13797</name>
</gene>
<accession>A0A814D2X0</accession>
<keyword evidence="2" id="KW-1185">Reference proteome</keyword>
<evidence type="ECO:0000313" key="1">
    <source>
        <dbReference type="EMBL" id="CAF0948091.1"/>
    </source>
</evidence>
<comment type="caution">
    <text evidence="1">The sequence shown here is derived from an EMBL/GenBank/DDBJ whole genome shotgun (WGS) entry which is preliminary data.</text>
</comment>